<feature type="transmembrane region" description="Helical" evidence="6">
    <location>
        <begin position="140"/>
        <end position="161"/>
    </location>
</feature>
<evidence type="ECO:0000256" key="4">
    <source>
        <dbReference type="ARBA" id="ARBA00022989"/>
    </source>
</evidence>
<feature type="transmembrane region" description="Helical" evidence="6">
    <location>
        <begin position="168"/>
        <end position="192"/>
    </location>
</feature>
<dbReference type="InterPro" id="IPR045070">
    <property type="entry name" value="MATE_MepA-like"/>
</dbReference>
<organism evidence="7 8">
    <name type="scientific">Eisenbergiella tayi</name>
    <dbReference type="NCBI Taxonomy" id="1432052"/>
    <lineage>
        <taxon>Bacteria</taxon>
        <taxon>Bacillati</taxon>
        <taxon>Bacillota</taxon>
        <taxon>Clostridia</taxon>
        <taxon>Lachnospirales</taxon>
        <taxon>Lachnospiraceae</taxon>
        <taxon>Eisenbergiella</taxon>
    </lineage>
</organism>
<evidence type="ECO:0000256" key="1">
    <source>
        <dbReference type="ARBA" id="ARBA00004651"/>
    </source>
</evidence>
<proteinExistence type="predicted"/>
<dbReference type="Gene3D" id="3.40.50.300">
    <property type="entry name" value="P-loop containing nucleotide triphosphate hydrolases"/>
    <property type="match status" value="1"/>
</dbReference>
<feature type="transmembrane region" description="Helical" evidence="6">
    <location>
        <begin position="18"/>
        <end position="39"/>
    </location>
</feature>
<comment type="caution">
    <text evidence="7">The sequence shown here is derived from an EMBL/GenBank/DDBJ whole genome shotgun (WGS) entry which is preliminary data.</text>
</comment>
<dbReference type="RefSeq" id="WP_069156479.1">
    <property type="nucleotide sequence ID" value="NZ_DBFYTC010000015.1"/>
</dbReference>
<feature type="transmembrane region" description="Helical" evidence="6">
    <location>
        <begin position="198"/>
        <end position="219"/>
    </location>
</feature>
<reference evidence="7 8" key="1">
    <citation type="submission" date="2016-07" db="EMBL/GenBank/DDBJ databases">
        <title>Characterization of isolates of Eisenbergiella tayi derived from blood cultures, using whole genome sequencing.</title>
        <authorList>
            <person name="Burdz T."/>
            <person name="Wiebe D."/>
            <person name="Huynh C."/>
            <person name="Bernard K."/>
        </authorList>
    </citation>
    <scope>NUCLEOTIDE SEQUENCE [LARGE SCALE GENOMIC DNA]</scope>
    <source>
        <strain evidence="7 8">NML 120489</strain>
    </source>
</reference>
<feature type="transmembrane region" description="Helical" evidence="6">
    <location>
        <begin position="59"/>
        <end position="85"/>
    </location>
</feature>
<evidence type="ECO:0000256" key="2">
    <source>
        <dbReference type="ARBA" id="ARBA00022475"/>
    </source>
</evidence>
<dbReference type="PANTHER" id="PTHR43823">
    <property type="entry name" value="SPORULATION PROTEIN YKVU"/>
    <property type="match status" value="1"/>
</dbReference>
<dbReference type="GO" id="GO:0015297">
    <property type="term" value="F:antiporter activity"/>
    <property type="evidence" value="ECO:0007669"/>
    <property type="project" value="InterPro"/>
</dbReference>
<dbReference type="InterPro" id="IPR051327">
    <property type="entry name" value="MATE_MepA_subfamily"/>
</dbReference>
<evidence type="ECO:0000256" key="3">
    <source>
        <dbReference type="ARBA" id="ARBA00022692"/>
    </source>
</evidence>
<sequence>MEQTNQNHILGEEKISKLLVKFSIPCILSLLISALYNIVDQIFVGNSELGYLGNAATGIVFPILIIAQAFAWCIGDGCAAYLSICQGKKDTQNAHRCIGTGITVTLILSVIMLVLCAMWREPLLRLFGASDQTVGMAVDYFTIVLCFLPAFMLMNMMNAVIRADGSPAVSMASMSLGAILNIILDPVFIFVFKWGIAGAAWATVIGQTVSFIVSTLYFFKTKSFHLKKASFVPQFKIFNNALKLGASSFITQMSIVVISLVCNIMLAKYGSLSIYGQDIPISVISIETKVFTIVINIVVGIVLGGQPILGYNIGAGKMNRVRDTYRMILTATLAVGIVSTLVFEICPQVIINIFGSGNNALYTEYAQRTFRIFLSLVIFTCVIKMSSIFFQAVGKPVMAVVASLTRDIVCFVPLVILIPYVCEINQAGSGINGILFAAPAADLIGMIVAVSLTMHYFRTWEAGESNIPLPVSAGIRPSRKGVIVTIAREHGSCGKRIGQLVAEQIGVACYYKEMTALAAQESGLAQRFISDINENSPELLRSVYLSTNVVQQAITAQEQIIRKIADNGSCVIVGRAADYVLNEYTDVIRVFIYAPREYRIKRVMEMYGDTMDEGRKNIARSDAARAAYYRNISGRTWGEPHGYHLCIDSSCGVDAAANIICDYINQKI</sequence>
<dbReference type="SUPFAM" id="SSF52540">
    <property type="entry name" value="P-loop containing nucleoside triphosphate hydrolases"/>
    <property type="match status" value="1"/>
</dbReference>
<keyword evidence="5 6" id="KW-0472">Membrane</keyword>
<feature type="transmembrane region" description="Helical" evidence="6">
    <location>
        <begin position="397"/>
        <end position="421"/>
    </location>
</feature>
<name>A0A1E3AZD4_9FIRM</name>
<dbReference type="Pfam" id="PF01554">
    <property type="entry name" value="MatE"/>
    <property type="match status" value="2"/>
</dbReference>
<dbReference type="AlphaFoldDB" id="A0A1E3AZD4"/>
<dbReference type="NCBIfam" id="TIGR00797">
    <property type="entry name" value="matE"/>
    <property type="match status" value="1"/>
</dbReference>
<comment type="subcellular location">
    <subcellularLocation>
        <location evidence="1">Cell membrane</location>
        <topology evidence="1">Multi-pass membrane protein</topology>
    </subcellularLocation>
</comment>
<feature type="transmembrane region" description="Helical" evidence="6">
    <location>
        <begin position="325"/>
        <end position="350"/>
    </location>
</feature>
<keyword evidence="4 6" id="KW-1133">Transmembrane helix</keyword>
<feature type="transmembrane region" description="Helical" evidence="6">
    <location>
        <begin position="240"/>
        <end position="266"/>
    </location>
</feature>
<dbReference type="CDD" id="cd13143">
    <property type="entry name" value="MATE_MepA_like"/>
    <property type="match status" value="1"/>
</dbReference>
<protein>
    <submittedName>
        <fullName evidence="7">Multidrug export protein MepA</fullName>
    </submittedName>
</protein>
<feature type="transmembrane region" description="Helical" evidence="6">
    <location>
        <begin position="370"/>
        <end position="390"/>
    </location>
</feature>
<evidence type="ECO:0000256" key="5">
    <source>
        <dbReference type="ARBA" id="ARBA00023136"/>
    </source>
</evidence>
<dbReference type="GO" id="GO:0005886">
    <property type="term" value="C:plasma membrane"/>
    <property type="evidence" value="ECO:0007669"/>
    <property type="project" value="UniProtKB-SubCell"/>
</dbReference>
<keyword evidence="2" id="KW-1003">Cell membrane</keyword>
<evidence type="ECO:0000313" key="8">
    <source>
        <dbReference type="Proteomes" id="UP000095003"/>
    </source>
</evidence>
<feature type="transmembrane region" description="Helical" evidence="6">
    <location>
        <begin position="290"/>
        <end position="313"/>
    </location>
</feature>
<dbReference type="Pfam" id="PF13189">
    <property type="entry name" value="Cytidylate_kin2"/>
    <property type="match status" value="1"/>
</dbReference>
<dbReference type="EMBL" id="MCGI01000001">
    <property type="protein sequence ID" value="ODM14088.1"/>
    <property type="molecule type" value="Genomic_DNA"/>
</dbReference>
<dbReference type="Proteomes" id="UP000095003">
    <property type="component" value="Unassembled WGS sequence"/>
</dbReference>
<evidence type="ECO:0000313" key="7">
    <source>
        <dbReference type="EMBL" id="ODM14088.1"/>
    </source>
</evidence>
<dbReference type="GO" id="GO:0042910">
    <property type="term" value="F:xenobiotic transmembrane transporter activity"/>
    <property type="evidence" value="ECO:0007669"/>
    <property type="project" value="InterPro"/>
</dbReference>
<dbReference type="InterPro" id="IPR027417">
    <property type="entry name" value="P-loop_NTPase"/>
</dbReference>
<keyword evidence="3 6" id="KW-0812">Transmembrane</keyword>
<evidence type="ECO:0000256" key="6">
    <source>
        <dbReference type="SAM" id="Phobius"/>
    </source>
</evidence>
<dbReference type="PATRIC" id="fig|1432052.3.peg.1982"/>
<dbReference type="GeneID" id="93300179"/>
<accession>A0A1E3AZD4</accession>
<feature type="transmembrane region" description="Helical" evidence="6">
    <location>
        <begin position="433"/>
        <end position="457"/>
    </location>
</feature>
<gene>
    <name evidence="7" type="primary">mepA_10</name>
    <name evidence="7" type="ORF">BEH84_01809</name>
</gene>
<dbReference type="InterPro" id="IPR002528">
    <property type="entry name" value="MATE_fam"/>
</dbReference>
<dbReference type="PANTHER" id="PTHR43823:SF3">
    <property type="entry name" value="MULTIDRUG EXPORT PROTEIN MEPA"/>
    <property type="match status" value="1"/>
</dbReference>
<feature type="transmembrane region" description="Helical" evidence="6">
    <location>
        <begin position="97"/>
        <end position="120"/>
    </location>
</feature>